<dbReference type="Proteomes" id="UP000467305">
    <property type="component" value="Unassembled WGS sequence"/>
</dbReference>
<protein>
    <submittedName>
        <fullName evidence="1">Uncharacterized protein</fullName>
    </submittedName>
</protein>
<dbReference type="RefSeq" id="WP_150900243.1">
    <property type="nucleotide sequence ID" value="NZ_WAAU01000021.1"/>
</dbReference>
<accession>A0A7J5AEF5</accession>
<proteinExistence type="predicted"/>
<sequence>MIFTSDKDYKSTKKIKQGISSIKDEFEPLAKWIDKKYNVKTLNLIFDFIDNKKSNPRLQVCLEYAKDKGKFIDNRTYNFDKNKQNEIAKKFEEITSNYELKNKPNWIKKLLGLTYNSNNLFVYFSDFETIAKDEANENLPNKEIKKLKSEINNPEIWMIHRRFNSATIFLYTDEQLKKYQDSELHKKWNEQYFDILKKYDEFGYFKKNFYSVFLDSKENFDTNYESNWYYYYK</sequence>
<dbReference type="EMBL" id="WAAU01000021">
    <property type="protein sequence ID" value="KAB1155954.1"/>
    <property type="molecule type" value="Genomic_DNA"/>
</dbReference>
<reference evidence="1 2" key="1">
    <citation type="submission" date="2019-09" db="EMBL/GenBank/DDBJ databases">
        <authorList>
            <person name="Cao W.R."/>
        </authorList>
    </citation>
    <scope>NUCLEOTIDE SEQUENCE [LARGE SCALE GENOMIC DNA]</scope>
    <source>
        <strain evidence="2">a4</strain>
    </source>
</reference>
<comment type="caution">
    <text evidence="1">The sequence shown here is derived from an EMBL/GenBank/DDBJ whole genome shotgun (WGS) entry which is preliminary data.</text>
</comment>
<keyword evidence="2" id="KW-1185">Reference proteome</keyword>
<gene>
    <name evidence="1" type="ORF">F7018_11615</name>
</gene>
<evidence type="ECO:0000313" key="2">
    <source>
        <dbReference type="Proteomes" id="UP000467305"/>
    </source>
</evidence>
<evidence type="ECO:0000313" key="1">
    <source>
        <dbReference type="EMBL" id="KAB1155954.1"/>
    </source>
</evidence>
<organism evidence="1 2">
    <name type="scientific">Tenacibaculum aiptasiae</name>
    <dbReference type="NCBI Taxonomy" id="426481"/>
    <lineage>
        <taxon>Bacteria</taxon>
        <taxon>Pseudomonadati</taxon>
        <taxon>Bacteroidota</taxon>
        <taxon>Flavobacteriia</taxon>
        <taxon>Flavobacteriales</taxon>
        <taxon>Flavobacteriaceae</taxon>
        <taxon>Tenacibaculum</taxon>
    </lineage>
</organism>
<dbReference type="OrthoDB" id="345849at2"/>
<name>A0A7J5AEF5_9FLAO</name>
<dbReference type="AlphaFoldDB" id="A0A7J5AEF5"/>